<comment type="caution">
    <text evidence="5">The sequence shown here is derived from an EMBL/GenBank/DDBJ whole genome shotgun (WGS) entry which is preliminary data.</text>
</comment>
<dbReference type="Gene3D" id="3.10.20.90">
    <property type="entry name" value="Phosphatidylinositol 3-kinase Catalytic Subunit, Chain A, domain 1"/>
    <property type="match status" value="1"/>
</dbReference>
<dbReference type="AlphaFoldDB" id="A0ABD3WKB2"/>
<feature type="compositionally biased region" description="Basic residues" evidence="3">
    <location>
        <begin position="97"/>
        <end position="111"/>
    </location>
</feature>
<dbReference type="GO" id="GO:0005840">
    <property type="term" value="C:ribosome"/>
    <property type="evidence" value="ECO:0007669"/>
    <property type="project" value="UniProtKB-KW"/>
</dbReference>
<name>A0ABD3WKB2_SINWO</name>
<evidence type="ECO:0000313" key="5">
    <source>
        <dbReference type="EMBL" id="KAL3874409.1"/>
    </source>
</evidence>
<dbReference type="PANTHER" id="PTHR12650:SF15">
    <property type="entry name" value="RIBOSOMAL PROTEIN S30, ISOFORM A"/>
    <property type="match status" value="1"/>
</dbReference>
<evidence type="ECO:0000256" key="3">
    <source>
        <dbReference type="SAM" id="MobiDB-lite"/>
    </source>
</evidence>
<dbReference type="SUPFAM" id="SSF54236">
    <property type="entry name" value="Ubiquitin-like"/>
    <property type="match status" value="1"/>
</dbReference>
<keyword evidence="6" id="KW-1185">Reference proteome</keyword>
<feature type="region of interest" description="Disordered" evidence="3">
    <location>
        <begin position="81"/>
        <end position="113"/>
    </location>
</feature>
<evidence type="ECO:0000256" key="1">
    <source>
        <dbReference type="ARBA" id="ARBA00022980"/>
    </source>
</evidence>
<proteinExistence type="predicted"/>
<keyword evidence="1" id="KW-0689">Ribosomal protein</keyword>
<evidence type="ECO:0000256" key="2">
    <source>
        <dbReference type="ARBA" id="ARBA00023274"/>
    </source>
</evidence>
<reference evidence="5 6" key="1">
    <citation type="submission" date="2024-11" db="EMBL/GenBank/DDBJ databases">
        <title>Chromosome-level genome assembly of the freshwater bivalve Anodonta woodiana.</title>
        <authorList>
            <person name="Chen X."/>
        </authorList>
    </citation>
    <scope>NUCLEOTIDE SEQUENCE [LARGE SCALE GENOMIC DNA]</scope>
    <source>
        <strain evidence="5">MN2024</strain>
        <tissue evidence="5">Gills</tissue>
    </source>
</reference>
<feature type="domain" description="Ubiquitin-like" evidence="4">
    <location>
        <begin position="1"/>
        <end position="54"/>
    </location>
</feature>
<dbReference type="InterPro" id="IPR006846">
    <property type="entry name" value="Ribosomal_eS30"/>
</dbReference>
<dbReference type="EMBL" id="JBJQND010000006">
    <property type="protein sequence ID" value="KAL3874408.1"/>
    <property type="molecule type" value="Genomic_DNA"/>
</dbReference>
<gene>
    <name evidence="5" type="ORF">ACJMK2_037428</name>
</gene>
<accession>A0ABD3WKB2</accession>
<evidence type="ECO:0000313" key="6">
    <source>
        <dbReference type="Proteomes" id="UP001634394"/>
    </source>
</evidence>
<dbReference type="PROSITE" id="PS50053">
    <property type="entry name" value="UBIQUITIN_2"/>
    <property type="match status" value="1"/>
</dbReference>
<dbReference type="EMBL" id="JBJQND010000006">
    <property type="protein sequence ID" value="KAL3874409.1"/>
    <property type="molecule type" value="Genomic_DNA"/>
</dbReference>
<dbReference type="PANTHER" id="PTHR12650">
    <property type="entry name" value="40S RIBOSOMAL PROTEIN S30/UBIQUITIN-LIKE PROTEIN FUBI"/>
    <property type="match status" value="1"/>
</dbReference>
<dbReference type="EMBL" id="JBJQND010000006">
    <property type="protein sequence ID" value="KAL3874410.1"/>
    <property type="molecule type" value="Genomic_DNA"/>
</dbReference>
<dbReference type="GO" id="GO:1990904">
    <property type="term" value="C:ribonucleoprotein complex"/>
    <property type="evidence" value="ECO:0007669"/>
    <property type="project" value="UniProtKB-KW"/>
</dbReference>
<protein>
    <recommendedName>
        <fullName evidence="4">Ubiquitin-like domain-containing protein</fullName>
    </recommendedName>
</protein>
<organism evidence="5 6">
    <name type="scientific">Sinanodonta woodiana</name>
    <name type="common">Chinese pond mussel</name>
    <name type="synonym">Anodonta woodiana</name>
    <dbReference type="NCBI Taxonomy" id="1069815"/>
    <lineage>
        <taxon>Eukaryota</taxon>
        <taxon>Metazoa</taxon>
        <taxon>Spiralia</taxon>
        <taxon>Lophotrochozoa</taxon>
        <taxon>Mollusca</taxon>
        <taxon>Bivalvia</taxon>
        <taxon>Autobranchia</taxon>
        <taxon>Heteroconchia</taxon>
        <taxon>Palaeoheterodonta</taxon>
        <taxon>Unionida</taxon>
        <taxon>Unionoidea</taxon>
        <taxon>Unionidae</taxon>
        <taxon>Unioninae</taxon>
        <taxon>Sinanodonta</taxon>
    </lineage>
</organism>
<dbReference type="GO" id="GO:0005829">
    <property type="term" value="C:cytosol"/>
    <property type="evidence" value="ECO:0007669"/>
    <property type="project" value="UniProtKB-ARBA"/>
</dbReference>
<sequence length="132" mass="14865">MQIFVRGFQTHALQLTGTETVHNVKELIAEREGFSLEDQFILYNGKPLQDQDQLVGVCSDLSTLDVEVRVLGGKVHGSLARAGKVKGQTPKVEKQEKKKRRTGRSKRRMQYNRRFVSVVPGFGRRKGPNANS</sequence>
<dbReference type="InterPro" id="IPR000626">
    <property type="entry name" value="Ubiquitin-like_dom"/>
</dbReference>
<dbReference type="Pfam" id="PF04758">
    <property type="entry name" value="Ribosomal_S30"/>
    <property type="match status" value="1"/>
</dbReference>
<dbReference type="Proteomes" id="UP001634394">
    <property type="component" value="Unassembled WGS sequence"/>
</dbReference>
<evidence type="ECO:0000259" key="4">
    <source>
        <dbReference type="PROSITE" id="PS50053"/>
    </source>
</evidence>
<dbReference type="SMART" id="SM00213">
    <property type="entry name" value="UBQ"/>
    <property type="match status" value="1"/>
</dbReference>
<keyword evidence="2" id="KW-0687">Ribonucleoprotein</keyword>
<dbReference type="InterPro" id="IPR029071">
    <property type="entry name" value="Ubiquitin-like_domsf"/>
</dbReference>
<dbReference type="Pfam" id="PF00240">
    <property type="entry name" value="ubiquitin"/>
    <property type="match status" value="1"/>
</dbReference>